<dbReference type="AlphaFoldDB" id="A0A9P7BD01"/>
<name>A0A9P7BD01_9ASCO</name>
<keyword evidence="3" id="KW-1185">Reference proteome</keyword>
<evidence type="ECO:0000313" key="3">
    <source>
        <dbReference type="Proteomes" id="UP000697127"/>
    </source>
</evidence>
<evidence type="ECO:0000313" key="2">
    <source>
        <dbReference type="EMBL" id="KAG0687527.1"/>
    </source>
</evidence>
<dbReference type="EMBL" id="PUHW01000249">
    <property type="protein sequence ID" value="KAG0687527.1"/>
    <property type="molecule type" value="Genomic_DNA"/>
</dbReference>
<accession>A0A9P7BD01</accession>
<organism evidence="2 3">
    <name type="scientific">Pichia californica</name>
    <dbReference type="NCBI Taxonomy" id="460514"/>
    <lineage>
        <taxon>Eukaryota</taxon>
        <taxon>Fungi</taxon>
        <taxon>Dikarya</taxon>
        <taxon>Ascomycota</taxon>
        <taxon>Saccharomycotina</taxon>
        <taxon>Pichiomycetes</taxon>
        <taxon>Pichiales</taxon>
        <taxon>Pichiaceae</taxon>
        <taxon>Pichia</taxon>
    </lineage>
</organism>
<comment type="caution">
    <text evidence="2">The sequence shown here is derived from an EMBL/GenBank/DDBJ whole genome shotgun (WGS) entry which is preliminary data.</text>
</comment>
<evidence type="ECO:0000256" key="1">
    <source>
        <dbReference type="SAM" id="MobiDB-lite"/>
    </source>
</evidence>
<sequence>MMMNTNNYSLTLLNNYYIDEIEDKKLLKVNDNFLNEMKDKFNRHVQDKKLVRAQYSIGTPVNEWNSRAHGYIRSFHSPPMVKQIFIFLLINKVYSEMTRSGHDNKILLKDYGFEKYGKCLIFYLLNKCREVLNKIFNYMKIDEVIEDIMSTSLGKEILDKLGIQQLNLKLNGGYEGQPWLIDHKLFIINKFCEESNKRGMGRHIIDSKNKRRIVGNGNNGMDTLVVNRYSRMDSGNSHEIQRTNETAYMNELYHMNDSEEYSDERSDEESDEDEDGYGYVYDDGDDDGDDVENDIDDDIDDDIYGFDYGLPGYGLH</sequence>
<feature type="region of interest" description="Disordered" evidence="1">
    <location>
        <begin position="258"/>
        <end position="302"/>
    </location>
</feature>
<proteinExistence type="predicted"/>
<protein>
    <submittedName>
        <fullName evidence="2">Uncharacterized protein</fullName>
    </submittedName>
</protein>
<gene>
    <name evidence="2" type="ORF">C6P40_002223</name>
</gene>
<reference evidence="2" key="1">
    <citation type="submission" date="2020-11" db="EMBL/GenBank/DDBJ databases">
        <title>Kefir isolates.</title>
        <authorList>
            <person name="Marcisauskas S."/>
            <person name="Kim Y."/>
            <person name="Blasche S."/>
        </authorList>
    </citation>
    <scope>NUCLEOTIDE SEQUENCE</scope>
    <source>
        <strain evidence="2">Olga-1</strain>
    </source>
</reference>
<dbReference type="Proteomes" id="UP000697127">
    <property type="component" value="Unassembled WGS sequence"/>
</dbReference>